<feature type="region of interest" description="Disordered" evidence="1">
    <location>
        <begin position="1"/>
        <end position="25"/>
    </location>
</feature>
<dbReference type="Proteomes" id="UP001283361">
    <property type="component" value="Unassembled WGS sequence"/>
</dbReference>
<evidence type="ECO:0000313" key="3">
    <source>
        <dbReference type="Proteomes" id="UP001283361"/>
    </source>
</evidence>
<evidence type="ECO:0000313" key="2">
    <source>
        <dbReference type="EMBL" id="KAK3762234.1"/>
    </source>
</evidence>
<accession>A0AAE0Z3N9</accession>
<sequence length="78" mass="8622">MSYNENHPPPPNPHPSSYSVSSRSTKPQIPKLSLIEQCFSYPWSSSRQQLSVMSAALPAMMVEAQTDSLNVWSNPLCG</sequence>
<dbReference type="AlphaFoldDB" id="A0AAE0Z3N9"/>
<protein>
    <submittedName>
        <fullName evidence="2">Uncharacterized protein</fullName>
    </submittedName>
</protein>
<feature type="compositionally biased region" description="Low complexity" evidence="1">
    <location>
        <begin position="15"/>
        <end position="25"/>
    </location>
</feature>
<name>A0AAE0Z3N9_9GAST</name>
<evidence type="ECO:0000256" key="1">
    <source>
        <dbReference type="SAM" id="MobiDB-lite"/>
    </source>
</evidence>
<proteinExistence type="predicted"/>
<reference evidence="2" key="1">
    <citation type="journal article" date="2023" name="G3 (Bethesda)">
        <title>A reference genome for the long-term kleptoplast-retaining sea slug Elysia crispata morphotype clarki.</title>
        <authorList>
            <person name="Eastman K.E."/>
            <person name="Pendleton A.L."/>
            <person name="Shaikh M.A."/>
            <person name="Suttiyut T."/>
            <person name="Ogas R."/>
            <person name="Tomko P."/>
            <person name="Gavelis G."/>
            <person name="Widhalm J.R."/>
            <person name="Wisecaver J.H."/>
        </authorList>
    </citation>
    <scope>NUCLEOTIDE SEQUENCE</scope>
    <source>
        <strain evidence="2">ECLA1</strain>
    </source>
</reference>
<comment type="caution">
    <text evidence="2">The sequence shown here is derived from an EMBL/GenBank/DDBJ whole genome shotgun (WGS) entry which is preliminary data.</text>
</comment>
<dbReference type="EMBL" id="JAWDGP010004736">
    <property type="protein sequence ID" value="KAK3762234.1"/>
    <property type="molecule type" value="Genomic_DNA"/>
</dbReference>
<gene>
    <name evidence="2" type="ORF">RRG08_031526</name>
</gene>
<organism evidence="2 3">
    <name type="scientific">Elysia crispata</name>
    <name type="common">lettuce slug</name>
    <dbReference type="NCBI Taxonomy" id="231223"/>
    <lineage>
        <taxon>Eukaryota</taxon>
        <taxon>Metazoa</taxon>
        <taxon>Spiralia</taxon>
        <taxon>Lophotrochozoa</taxon>
        <taxon>Mollusca</taxon>
        <taxon>Gastropoda</taxon>
        <taxon>Heterobranchia</taxon>
        <taxon>Euthyneura</taxon>
        <taxon>Panpulmonata</taxon>
        <taxon>Sacoglossa</taxon>
        <taxon>Placobranchoidea</taxon>
        <taxon>Plakobranchidae</taxon>
        <taxon>Elysia</taxon>
    </lineage>
</organism>
<keyword evidence="3" id="KW-1185">Reference proteome</keyword>